<dbReference type="Gene3D" id="1.20.1290.10">
    <property type="entry name" value="AhpD-like"/>
    <property type="match status" value="1"/>
</dbReference>
<dbReference type="InterPro" id="IPR003779">
    <property type="entry name" value="CMD-like"/>
</dbReference>
<protein>
    <submittedName>
        <fullName evidence="2">Uncharacterized peroxidase-related enzyme</fullName>
    </submittedName>
</protein>
<dbReference type="OrthoDB" id="9801997at2"/>
<dbReference type="InterPro" id="IPR029032">
    <property type="entry name" value="AhpD-like"/>
</dbReference>
<accession>A0A1N6PLM5</accession>
<dbReference type="STRING" id="34027.SAMN05421829_102104"/>
<name>A0A1N6PLM5_9RHOO</name>
<evidence type="ECO:0000313" key="2">
    <source>
        <dbReference type="EMBL" id="SIQ05241.1"/>
    </source>
</evidence>
<dbReference type="PANTHER" id="PTHR35446">
    <property type="entry name" value="SI:CH211-175M2.5"/>
    <property type="match status" value="1"/>
</dbReference>
<dbReference type="Proteomes" id="UP000186819">
    <property type="component" value="Unassembled WGS sequence"/>
</dbReference>
<dbReference type="GO" id="GO:0051920">
    <property type="term" value="F:peroxiredoxin activity"/>
    <property type="evidence" value="ECO:0007669"/>
    <property type="project" value="InterPro"/>
</dbReference>
<dbReference type="InterPro" id="IPR004675">
    <property type="entry name" value="AhpD_core"/>
</dbReference>
<reference evidence="3" key="1">
    <citation type="submission" date="2017-01" db="EMBL/GenBank/DDBJ databases">
        <authorList>
            <person name="Varghese N."/>
            <person name="Submissions S."/>
        </authorList>
    </citation>
    <scope>NUCLEOTIDE SEQUENCE [LARGE SCALE GENOMIC DNA]</scope>
    <source>
        <strain evidence="3">ATCC 51758</strain>
    </source>
</reference>
<proteinExistence type="predicted"/>
<feature type="domain" description="Carboxymuconolactone decarboxylase-like" evidence="1">
    <location>
        <begin position="57"/>
        <end position="114"/>
    </location>
</feature>
<gene>
    <name evidence="2" type="ORF">SAMN05421829_102104</name>
</gene>
<organism evidence="2 3">
    <name type="scientific">Aromatoleum tolulyticum</name>
    <dbReference type="NCBI Taxonomy" id="34027"/>
    <lineage>
        <taxon>Bacteria</taxon>
        <taxon>Pseudomonadati</taxon>
        <taxon>Pseudomonadota</taxon>
        <taxon>Betaproteobacteria</taxon>
        <taxon>Rhodocyclales</taxon>
        <taxon>Rhodocyclaceae</taxon>
        <taxon>Aromatoleum</taxon>
    </lineage>
</organism>
<dbReference type="Pfam" id="PF02627">
    <property type="entry name" value="CMD"/>
    <property type="match status" value="1"/>
</dbReference>
<evidence type="ECO:0000313" key="3">
    <source>
        <dbReference type="Proteomes" id="UP000186819"/>
    </source>
</evidence>
<dbReference type="PANTHER" id="PTHR35446:SF3">
    <property type="entry name" value="CMD DOMAIN-CONTAINING PROTEIN"/>
    <property type="match status" value="1"/>
</dbReference>
<dbReference type="SUPFAM" id="SSF69118">
    <property type="entry name" value="AhpD-like"/>
    <property type="match status" value="1"/>
</dbReference>
<keyword evidence="2" id="KW-0560">Oxidoreductase</keyword>
<keyword evidence="2" id="KW-0575">Peroxidase</keyword>
<dbReference type="EMBL" id="FTMD01000002">
    <property type="protein sequence ID" value="SIQ05241.1"/>
    <property type="molecule type" value="Genomic_DNA"/>
</dbReference>
<sequence>MLAEYQMTLPPQSLETADGPAKEVLQKALKQVGFIPNMYANMVHSPGLLNTYLDGYAAFRKESGLTPAEQEVVFLAISRENGCEYCVSAHSFIADAMSGVPTDVTDAIRDGRPIPDAKLQALAEFTRVMVASRGLPDRKQTGAFLSAGYGERQILEIVLAIAVKTLSNYTNHLFHTPLDANFEGRRWTDPR</sequence>
<dbReference type="NCBIfam" id="TIGR00778">
    <property type="entry name" value="ahpD_dom"/>
    <property type="match status" value="1"/>
</dbReference>
<dbReference type="RefSeq" id="WP_076600636.1">
    <property type="nucleotide sequence ID" value="NZ_FTMD01000002.1"/>
</dbReference>
<keyword evidence="3" id="KW-1185">Reference proteome</keyword>
<evidence type="ECO:0000259" key="1">
    <source>
        <dbReference type="Pfam" id="PF02627"/>
    </source>
</evidence>
<dbReference type="AlphaFoldDB" id="A0A1N6PLM5"/>